<name>T1KAE7_TETUR</name>
<keyword evidence="2" id="KW-0812">Transmembrane</keyword>
<reference evidence="5" key="1">
    <citation type="submission" date="2011-08" db="EMBL/GenBank/DDBJ databases">
        <authorList>
            <person name="Rombauts S."/>
        </authorList>
    </citation>
    <scope>NUCLEOTIDE SEQUENCE</scope>
    <source>
        <strain evidence="5">London</strain>
    </source>
</reference>
<dbReference type="InterPro" id="IPR015919">
    <property type="entry name" value="Cadherin-like_sf"/>
</dbReference>
<dbReference type="EnsemblMetazoa" id="tetur08g00110.1">
    <property type="protein sequence ID" value="tetur08g00110.1"/>
    <property type="gene ID" value="tetur08g00110"/>
</dbReference>
<sequence length="1160" mass="132327">MPSSINGTVKLIISKCLFLLLLVFISISSISSLSQFSQSGDPSDSGYLQIPDHQGVINKLYYYRLPISPVKFQQIKHLTIKEVDRNGLPEWLMLRREKDRWELIGFPQDQDKGIHFFQIEIQNKDDTKIADVFTIEITHVLPSLFSSSISTNPIGKKENCIIQLITTFNSILDVWKIIAYFIPSKLRQEINLSAKLIEFTNNLEEIDDPNILMTQWSQRLFSITQKEEKDGTRKYQLTIENQECSEDKAQLSNDGYNWKLKKLGLEFRFIRVIKSPLQSDGSLFEDVSASPLDELNPSRAYLKSLVPVSINYDNSQRRHARRHLPDIKPTPSIYPDFMTISTSLIYPNLDENNEIEPSQLSRIVPSLTSPSAFPPSSNIPGSPSVTPRMPDNYGVGGNDHSHFHPILYTTPTPSAEPPSVFIEGLSTPTPILPSSKIPDLSSSALIPDLAASSVDLISPTPTFGLGVSTVRVDEPIIFEGTDKTSGEKTSEPSRPEITANSRPELRARIPKLAPTAGFYRVSSSMKERVHPPKDFWIQFDAENQVLTAFPTDDDVGVYENQFYLEAVDSGGLSNVENITIHVRQHTSYRKFPYNITFYRVYWDPLRITTTIEALRTFAQIVSQLNGDYDIDSFIVQHLTKESIDGRDYWTIVSTNDSIPAYPCPTKKIQQLYNRLADKQSKGQYALPSESLISKMNKMFTIDGVGLSISCSKPNTAAEKPELRNPIEVLRFHLGEVFRYKIAENMFYSGRGRNTYNLELSLYDGFGRIPPQDGFVKFNEKTFEIIGLADDRKYIRENEFNLVARDRESENDASDAFVIVIDDPWNEDEISFTVTIGLSINEKMGIDDKLDIAHRIATSIFNDSDTSSLRILKIIKRNYTFMQSGYYTGTETKNPDLSDIDEDENVIERRKRSDPYDNSIEEGSIHQMYEYVWTNKTEPLLAKGGECPSTDIQTHILHKLFKPDTTFETWDEKFADKYRIMSIEFKPVGKCSNYMTSREVYRDNVKPNIIPERDITHETVDNVNYGQPTSKDYDVHTNELDDYYLRTIIPAIATVAVLLVVLCVIVCILVKCRRDIDKNRFDMTIRPGIDGYPTEVDAFIQKGRRPVILQSDYQQNLPMNTMMVTYNPTRQQTYSMANINKSSYHALAHAVEQRRQPPPYR</sequence>
<dbReference type="STRING" id="32264.T1KAE7"/>
<dbReference type="GO" id="GO:0005509">
    <property type="term" value="F:calcium ion binding"/>
    <property type="evidence" value="ECO:0007669"/>
    <property type="project" value="InterPro"/>
</dbReference>
<evidence type="ECO:0000313" key="4">
    <source>
        <dbReference type="EnsemblMetazoa" id="tetur08g00110.1"/>
    </source>
</evidence>
<dbReference type="InterPro" id="IPR008465">
    <property type="entry name" value="DAG1_C"/>
</dbReference>
<dbReference type="AlphaFoldDB" id="T1KAE7"/>
<protein>
    <recommendedName>
        <fullName evidence="3">Peptidase S72 domain-containing protein</fullName>
    </recommendedName>
</protein>
<dbReference type="PROSITE" id="PS51699">
    <property type="entry name" value="SEA_DG"/>
    <property type="match status" value="1"/>
</dbReference>
<keyword evidence="2" id="KW-1133">Transmembrane helix</keyword>
<dbReference type="GO" id="GO:0016011">
    <property type="term" value="C:dystroglycan complex"/>
    <property type="evidence" value="ECO:0007669"/>
    <property type="project" value="TreeGrafter"/>
</dbReference>
<dbReference type="PANTHER" id="PTHR21559:SF21">
    <property type="entry name" value="DYSTROGLYCAN 1"/>
    <property type="match status" value="1"/>
</dbReference>
<evidence type="ECO:0000259" key="3">
    <source>
        <dbReference type="PROSITE" id="PS51699"/>
    </source>
</evidence>
<dbReference type="Proteomes" id="UP000015104">
    <property type="component" value="Unassembled WGS sequence"/>
</dbReference>
<organism evidence="4 5">
    <name type="scientific">Tetranychus urticae</name>
    <name type="common">Two-spotted spider mite</name>
    <dbReference type="NCBI Taxonomy" id="32264"/>
    <lineage>
        <taxon>Eukaryota</taxon>
        <taxon>Metazoa</taxon>
        <taxon>Ecdysozoa</taxon>
        <taxon>Arthropoda</taxon>
        <taxon>Chelicerata</taxon>
        <taxon>Arachnida</taxon>
        <taxon>Acari</taxon>
        <taxon>Acariformes</taxon>
        <taxon>Trombidiformes</taxon>
        <taxon>Prostigmata</taxon>
        <taxon>Eleutherengona</taxon>
        <taxon>Raphignathae</taxon>
        <taxon>Tetranychoidea</taxon>
        <taxon>Tetranychidae</taxon>
        <taxon>Tetranychus</taxon>
    </lineage>
</organism>
<dbReference type="GO" id="GO:0007411">
    <property type="term" value="P:axon guidance"/>
    <property type="evidence" value="ECO:0007669"/>
    <property type="project" value="TreeGrafter"/>
</dbReference>
<keyword evidence="5" id="KW-1185">Reference proteome</keyword>
<dbReference type="GO" id="GO:0002009">
    <property type="term" value="P:morphogenesis of an epithelium"/>
    <property type="evidence" value="ECO:0007669"/>
    <property type="project" value="TreeGrafter"/>
</dbReference>
<dbReference type="GO" id="GO:0043236">
    <property type="term" value="F:laminin binding"/>
    <property type="evidence" value="ECO:0007669"/>
    <property type="project" value="TreeGrafter"/>
</dbReference>
<evidence type="ECO:0000256" key="1">
    <source>
        <dbReference type="SAM" id="MobiDB-lite"/>
    </source>
</evidence>
<feature type="transmembrane region" description="Helical" evidence="2">
    <location>
        <begin position="1047"/>
        <end position="1069"/>
    </location>
</feature>
<feature type="compositionally biased region" description="Basic and acidic residues" evidence="1">
    <location>
        <begin position="481"/>
        <end position="494"/>
    </location>
</feature>
<feature type="domain" description="Peptidase S72" evidence="3">
    <location>
        <begin position="591"/>
        <end position="711"/>
    </location>
</feature>
<dbReference type="EMBL" id="CAEY01001938">
    <property type="status" value="NOT_ANNOTATED_CDS"/>
    <property type="molecule type" value="Genomic_DNA"/>
</dbReference>
<dbReference type="GO" id="GO:0021675">
    <property type="term" value="P:nerve development"/>
    <property type="evidence" value="ECO:0007669"/>
    <property type="project" value="TreeGrafter"/>
</dbReference>
<dbReference type="GO" id="GO:0042383">
    <property type="term" value="C:sarcolemma"/>
    <property type="evidence" value="ECO:0007669"/>
    <property type="project" value="TreeGrafter"/>
</dbReference>
<feature type="region of interest" description="Disordered" evidence="1">
    <location>
        <begin position="481"/>
        <end position="500"/>
    </location>
</feature>
<dbReference type="InterPro" id="IPR030398">
    <property type="entry name" value="SEA_DG_dom"/>
</dbReference>
<evidence type="ECO:0000313" key="5">
    <source>
        <dbReference type="Proteomes" id="UP000015104"/>
    </source>
</evidence>
<dbReference type="Pfam" id="PF05454">
    <property type="entry name" value="DAG1"/>
    <property type="match status" value="1"/>
</dbReference>
<evidence type="ECO:0000256" key="2">
    <source>
        <dbReference type="SAM" id="Phobius"/>
    </source>
</evidence>
<keyword evidence="2" id="KW-0472">Membrane</keyword>
<dbReference type="HOGENOM" id="CLU_275384_0_0_1"/>
<reference evidence="4" key="2">
    <citation type="submission" date="2015-06" db="UniProtKB">
        <authorList>
            <consortium name="EnsemblMetazoa"/>
        </authorList>
    </citation>
    <scope>IDENTIFICATION</scope>
</reference>
<accession>T1KAE7</accession>
<dbReference type="eggNOG" id="KOG3781">
    <property type="taxonomic scope" value="Eukaryota"/>
</dbReference>
<dbReference type="PANTHER" id="PTHR21559">
    <property type="entry name" value="DYSTROGLYCAN-RELATED"/>
    <property type="match status" value="1"/>
</dbReference>
<dbReference type="SUPFAM" id="SSF49313">
    <property type="entry name" value="Cadherin-like"/>
    <property type="match status" value="2"/>
</dbReference>
<proteinExistence type="predicted"/>